<dbReference type="InterPro" id="IPR013083">
    <property type="entry name" value="Znf_RING/FYVE/PHD"/>
</dbReference>
<organism evidence="5 6">
    <name type="scientific">Carpinus fangiana</name>
    <dbReference type="NCBI Taxonomy" id="176857"/>
    <lineage>
        <taxon>Eukaryota</taxon>
        <taxon>Viridiplantae</taxon>
        <taxon>Streptophyta</taxon>
        <taxon>Embryophyta</taxon>
        <taxon>Tracheophyta</taxon>
        <taxon>Spermatophyta</taxon>
        <taxon>Magnoliopsida</taxon>
        <taxon>eudicotyledons</taxon>
        <taxon>Gunneridae</taxon>
        <taxon>Pentapetalae</taxon>
        <taxon>rosids</taxon>
        <taxon>fabids</taxon>
        <taxon>Fagales</taxon>
        <taxon>Betulaceae</taxon>
        <taxon>Carpinus</taxon>
    </lineage>
</organism>
<dbReference type="OrthoDB" id="687730at2759"/>
<dbReference type="AlphaFoldDB" id="A0A5N6Q9T3"/>
<keyword evidence="1" id="KW-0862">Zinc</keyword>
<proteinExistence type="predicted"/>
<dbReference type="PROSITE" id="PS50089">
    <property type="entry name" value="ZF_RING_2"/>
    <property type="match status" value="1"/>
</dbReference>
<evidence type="ECO:0000313" key="5">
    <source>
        <dbReference type="EMBL" id="KAE7995997.1"/>
    </source>
</evidence>
<keyword evidence="6" id="KW-1185">Reference proteome</keyword>
<dbReference type="InterPro" id="IPR036465">
    <property type="entry name" value="vWFA_dom_sf"/>
</dbReference>
<dbReference type="SMART" id="SM00184">
    <property type="entry name" value="RING"/>
    <property type="match status" value="1"/>
</dbReference>
<feature type="region of interest" description="Disordered" evidence="2">
    <location>
        <begin position="327"/>
        <end position="352"/>
    </location>
</feature>
<dbReference type="Proteomes" id="UP000327013">
    <property type="component" value="Chromosome 1"/>
</dbReference>
<evidence type="ECO:0000256" key="2">
    <source>
        <dbReference type="SAM" id="MobiDB-lite"/>
    </source>
</evidence>
<dbReference type="SMART" id="SM00327">
    <property type="entry name" value="VWA"/>
    <property type="match status" value="1"/>
</dbReference>
<keyword evidence="1" id="KW-0863">Zinc-finger</keyword>
<dbReference type="Pfam" id="PF14624">
    <property type="entry name" value="Vwaint"/>
    <property type="match status" value="1"/>
</dbReference>
<feature type="compositionally biased region" description="Pro residues" evidence="2">
    <location>
        <begin position="22"/>
        <end position="31"/>
    </location>
</feature>
<evidence type="ECO:0000313" key="6">
    <source>
        <dbReference type="Proteomes" id="UP000327013"/>
    </source>
</evidence>
<name>A0A5N6Q9T3_9ROSI</name>
<keyword evidence="1" id="KW-0479">Metal-binding</keyword>
<dbReference type="PANTHER" id="PTHR10579:SF146">
    <property type="entry name" value="RING-TYPE DOMAIN-CONTAINING PROTEIN"/>
    <property type="match status" value="1"/>
</dbReference>
<dbReference type="PANTHER" id="PTHR10579">
    <property type="entry name" value="CALCIUM-ACTIVATED CHLORIDE CHANNEL REGULATOR"/>
    <property type="match status" value="1"/>
</dbReference>
<feature type="compositionally biased region" description="Basic residues" evidence="2">
    <location>
        <begin position="1"/>
        <end position="13"/>
    </location>
</feature>
<feature type="compositionally biased region" description="Low complexity" evidence="2">
    <location>
        <begin position="43"/>
        <end position="56"/>
    </location>
</feature>
<accession>A0A5N6Q9T3</accession>
<protein>
    <recommendedName>
        <fullName evidence="7">RING-type domain-containing protein</fullName>
    </recommendedName>
</protein>
<reference evidence="5 6" key="1">
    <citation type="submission" date="2019-06" db="EMBL/GenBank/DDBJ databases">
        <title>A chromosomal-level reference genome of Carpinus fangiana (Coryloideae, Betulaceae).</title>
        <authorList>
            <person name="Yang X."/>
            <person name="Wang Z."/>
            <person name="Zhang L."/>
            <person name="Hao G."/>
            <person name="Liu J."/>
            <person name="Yang Y."/>
        </authorList>
    </citation>
    <scope>NUCLEOTIDE SEQUENCE [LARGE SCALE GENOMIC DNA]</scope>
    <source>
        <strain evidence="5">Cfa_2016G</strain>
        <tissue evidence="5">Leaf</tissue>
    </source>
</reference>
<dbReference type="Pfam" id="PF00092">
    <property type="entry name" value="VWA"/>
    <property type="match status" value="1"/>
</dbReference>
<gene>
    <name evidence="5" type="ORF">FH972_000746</name>
</gene>
<dbReference type="PROSITE" id="PS50234">
    <property type="entry name" value="VWFA"/>
    <property type="match status" value="1"/>
</dbReference>
<dbReference type="SUPFAM" id="SSF57850">
    <property type="entry name" value="RING/U-box"/>
    <property type="match status" value="1"/>
</dbReference>
<feature type="region of interest" description="Disordered" evidence="2">
    <location>
        <begin position="1"/>
        <end position="56"/>
    </location>
</feature>
<dbReference type="Gene3D" id="3.30.40.10">
    <property type="entry name" value="Zinc/RING finger domain, C3HC4 (zinc finger)"/>
    <property type="match status" value="1"/>
</dbReference>
<dbReference type="InterPro" id="IPR002035">
    <property type="entry name" value="VWF_A"/>
</dbReference>
<dbReference type="InterPro" id="IPR051266">
    <property type="entry name" value="CLCR"/>
</dbReference>
<evidence type="ECO:0000259" key="3">
    <source>
        <dbReference type="PROSITE" id="PS50089"/>
    </source>
</evidence>
<dbReference type="CDD" id="cd23114">
    <property type="entry name" value="RING-H2_WAVH2"/>
    <property type="match status" value="1"/>
</dbReference>
<dbReference type="Gene3D" id="3.40.50.410">
    <property type="entry name" value="von Willebrand factor, type A domain"/>
    <property type="match status" value="1"/>
</dbReference>
<dbReference type="InterPro" id="IPR032838">
    <property type="entry name" value="Vwaint_dom"/>
</dbReference>
<dbReference type="InterPro" id="IPR001841">
    <property type="entry name" value="Znf_RING"/>
</dbReference>
<feature type="domain" description="VWFA" evidence="4">
    <location>
        <begin position="213"/>
        <end position="421"/>
    </location>
</feature>
<evidence type="ECO:0000256" key="1">
    <source>
        <dbReference type="PROSITE-ProRule" id="PRU00175"/>
    </source>
</evidence>
<evidence type="ECO:0000259" key="4">
    <source>
        <dbReference type="PROSITE" id="PS50234"/>
    </source>
</evidence>
<dbReference type="EMBL" id="CM017321">
    <property type="protein sequence ID" value="KAE7995997.1"/>
    <property type="molecule type" value="Genomic_DNA"/>
</dbReference>
<dbReference type="GO" id="GO:0008270">
    <property type="term" value="F:zinc ion binding"/>
    <property type="evidence" value="ECO:0007669"/>
    <property type="project" value="UniProtKB-KW"/>
</dbReference>
<dbReference type="SUPFAM" id="SSF53300">
    <property type="entry name" value="vWA-like"/>
    <property type="match status" value="1"/>
</dbReference>
<evidence type="ECO:0008006" key="7">
    <source>
        <dbReference type="Google" id="ProtNLM"/>
    </source>
</evidence>
<feature type="domain" description="RING-type" evidence="3">
    <location>
        <begin position="69"/>
        <end position="113"/>
    </location>
</feature>
<sequence length="660" mass="71118">MAGALHKLRKSLSRRFSSSPDSSPPPLPPSNPQNNGVSEDARSSVSHSPSSSVSRFTRSLSNCSSKKICAICLDKVRRGQGQAIFTAECSHSFHFNCIVVNVDHGNLVCPICRSKWKDVPFRAPTTNNIAYNGAGGSRVLNVAPELPLLDHFSDDEPLPRVQISPTSGPRGLTLTTFTEFPAVAASESPAAFSLLVSIRAPPLHVDDARAPIDLVAVLDVSSSMVGAKLSLLKRAVRFVIHNLTSSDRLSIVAFSSRARRILPLRRMSDTGRADAVQAIDSLTSNGGTDIVGGLTKGARVLEERREQNAVAAIILLSDGKDNYNNNCNILRRSSSSSQAGKSNPRLAPPPPEYLKELPASINNHSGQASIPVHTFGFGLDHDSTAMHAISDASGGTFSFVESVVMIQDAFARCIGGLLSVVAQEVRVMVKTASPGLRIGSIHSGSYVSEISDEGQQGVIEVENLYAEEDKQFLVDLSIPPGEREEKTALLDVVCSYKDSVSSEELEVKGERVYVGRPQNLCPTDLVVSVEIDRQRNRIMVAEGIREAQVMAEAGNLEGAQCSLSEARASLLSSPSAQAGDCLCNRLEAELREIRERMTNQELYRQSGRAFVLSGLSSHSLQRATTRGDENSLVGFGYDTPTMVSMVTKSQQLTLNKAQEH</sequence>
<dbReference type="Pfam" id="PF17123">
    <property type="entry name" value="zf-RING_11"/>
    <property type="match status" value="1"/>
</dbReference>